<accession>A0A6M8J0S2</accession>
<protein>
    <submittedName>
        <fullName evidence="1">Uncharacterized protein</fullName>
    </submittedName>
</protein>
<dbReference type="Proteomes" id="UP000503297">
    <property type="component" value="Chromosome"/>
</dbReference>
<proteinExistence type="predicted"/>
<name>A0A6M8J0S2_9ACTN</name>
<dbReference type="EMBL" id="CP053716">
    <property type="protein sequence ID" value="QKF07167.1"/>
    <property type="molecule type" value="Genomic_DNA"/>
</dbReference>
<keyword evidence="2" id="KW-1185">Reference proteome</keyword>
<dbReference type="RefSeq" id="WP_173164113.1">
    <property type="nucleotide sequence ID" value="NZ_CP053716.1"/>
</dbReference>
<reference evidence="2" key="1">
    <citation type="submission" date="2020-05" db="EMBL/GenBank/DDBJ databases">
        <title>Novel species in genus Nocardioides.</title>
        <authorList>
            <person name="Zhang G."/>
        </authorList>
    </citation>
    <scope>NUCLEOTIDE SEQUENCE [LARGE SCALE GENOMIC DNA]</scope>
    <source>
        <strain evidence="2">zg-1050</strain>
    </source>
</reference>
<evidence type="ECO:0000313" key="2">
    <source>
        <dbReference type="Proteomes" id="UP000503297"/>
    </source>
</evidence>
<evidence type="ECO:0000313" key="1">
    <source>
        <dbReference type="EMBL" id="QKF07167.1"/>
    </source>
</evidence>
<organism evidence="1 2">
    <name type="scientific">Berryella wangjianweii</name>
    <dbReference type="NCBI Taxonomy" id="2734634"/>
    <lineage>
        <taxon>Bacteria</taxon>
        <taxon>Bacillati</taxon>
        <taxon>Actinomycetota</taxon>
        <taxon>Coriobacteriia</taxon>
        <taxon>Eggerthellales</taxon>
        <taxon>Eggerthellaceae</taxon>
        <taxon>Berryella</taxon>
    </lineage>
</organism>
<dbReference type="KEGG" id="bwa:HLV38_02780"/>
<gene>
    <name evidence="1" type="ORF">HLV38_02780</name>
</gene>
<sequence>MSVDALTQEELSDEVYDEMNPVIARCMDDLDVGGELPAVAYQNDMGDLRAMPQLSTMKQANAEIRALNRQLGIDDRARPARRDGKASVVHLAMGDRERKAAGAGCTA</sequence>
<dbReference type="AlphaFoldDB" id="A0A6M8J0S2"/>